<dbReference type="GO" id="GO:0016787">
    <property type="term" value="F:hydrolase activity"/>
    <property type="evidence" value="ECO:0007669"/>
    <property type="project" value="UniProtKB-KW"/>
</dbReference>
<keyword evidence="3" id="KW-1185">Reference proteome</keyword>
<reference evidence="2 3" key="2">
    <citation type="submission" date="2018-06" db="EMBL/GenBank/DDBJ databases">
        <authorList>
            <person name="Zhirakovskaya E."/>
        </authorList>
    </citation>
    <scope>NUCLEOTIDE SEQUENCE [LARGE SCALE GENOMIC DNA]</scope>
    <source>
        <strain evidence="2 3">FBKL4.011</strain>
    </source>
</reference>
<dbReference type="EMBL" id="QJKK01000005">
    <property type="protein sequence ID" value="RAL24128.1"/>
    <property type="molecule type" value="Genomic_DNA"/>
</dbReference>
<dbReference type="PANTHER" id="PTHR43194:SF2">
    <property type="entry name" value="PEROXISOMAL MEMBRANE PROTEIN LPX1"/>
    <property type="match status" value="1"/>
</dbReference>
<comment type="caution">
    <text evidence="2">The sequence shown here is derived from an EMBL/GenBank/DDBJ whole genome shotgun (WGS) entry which is preliminary data.</text>
</comment>
<reference evidence="2 3" key="1">
    <citation type="submission" date="2018-06" db="EMBL/GenBank/DDBJ databases">
        <title>Thermoflavimicrobium daqus sp. nov., a thermophilic microbe isolated from Moutai-flavour Daqu.</title>
        <authorList>
            <person name="Wang X."/>
            <person name="Zhou H."/>
        </authorList>
    </citation>
    <scope>NUCLEOTIDE SEQUENCE [LARGE SCALE GENOMIC DNA]</scope>
    <source>
        <strain evidence="2 3">FBKL4.011</strain>
    </source>
</reference>
<dbReference type="RefSeq" id="WP_113659121.1">
    <property type="nucleotide sequence ID" value="NZ_KZ845667.1"/>
</dbReference>
<keyword evidence="2" id="KW-0378">Hydrolase</keyword>
<sequence length="266" mass="28999">MNKVISKDGTTIAFDQSGEGQVVIMVAGALGTRSHPQWVKLAALLAKHFTVISYDRRGRGDSGDTQPYTVQREIEDIEALIDRVGGTAYVYGISSGAILALEAADKLSNKIKKLALYEPPLILDSSRPPLPKNYVEQINDAIASGDRRKAVEIFMTQALLLPVEYLAPMQAEPMWKDLEEVAHTLAYDGTISKEVMAGKPLPSNKWTSITSTTLVISGENSEPFFHNAAKAITGNLLNAEYCVLDGQHHDVSPESITPVLVEFFKG</sequence>
<dbReference type="Gene3D" id="3.40.50.1820">
    <property type="entry name" value="alpha/beta hydrolase"/>
    <property type="match status" value="1"/>
</dbReference>
<dbReference type="InterPro" id="IPR000073">
    <property type="entry name" value="AB_hydrolase_1"/>
</dbReference>
<protein>
    <submittedName>
        <fullName evidence="2">Alpha/beta hydrolase</fullName>
    </submittedName>
</protein>
<proteinExistence type="predicted"/>
<evidence type="ECO:0000313" key="3">
    <source>
        <dbReference type="Proteomes" id="UP000251213"/>
    </source>
</evidence>
<dbReference type="OrthoDB" id="63519at2"/>
<gene>
    <name evidence="2" type="ORF">DL897_10590</name>
</gene>
<dbReference type="PANTHER" id="PTHR43194">
    <property type="entry name" value="HYDROLASE ALPHA/BETA FOLD FAMILY"/>
    <property type="match status" value="1"/>
</dbReference>
<organism evidence="2 3">
    <name type="scientific">Thermoflavimicrobium daqui</name>
    <dbReference type="NCBI Taxonomy" id="2137476"/>
    <lineage>
        <taxon>Bacteria</taxon>
        <taxon>Bacillati</taxon>
        <taxon>Bacillota</taxon>
        <taxon>Bacilli</taxon>
        <taxon>Bacillales</taxon>
        <taxon>Thermoactinomycetaceae</taxon>
        <taxon>Thermoflavimicrobium</taxon>
    </lineage>
</organism>
<dbReference type="Pfam" id="PF12697">
    <property type="entry name" value="Abhydrolase_6"/>
    <property type="match status" value="1"/>
</dbReference>
<evidence type="ECO:0000313" key="2">
    <source>
        <dbReference type="EMBL" id="RAL24128.1"/>
    </source>
</evidence>
<dbReference type="InterPro" id="IPR050228">
    <property type="entry name" value="Carboxylesterase_BioH"/>
</dbReference>
<dbReference type="InterPro" id="IPR029058">
    <property type="entry name" value="AB_hydrolase_fold"/>
</dbReference>
<dbReference type="AlphaFoldDB" id="A0A364K412"/>
<dbReference type="Proteomes" id="UP000251213">
    <property type="component" value="Unassembled WGS sequence"/>
</dbReference>
<feature type="domain" description="AB hydrolase-1" evidence="1">
    <location>
        <begin position="24"/>
        <end position="234"/>
    </location>
</feature>
<name>A0A364K412_9BACL</name>
<dbReference type="SUPFAM" id="SSF53474">
    <property type="entry name" value="alpha/beta-Hydrolases"/>
    <property type="match status" value="1"/>
</dbReference>
<evidence type="ECO:0000259" key="1">
    <source>
        <dbReference type="Pfam" id="PF12697"/>
    </source>
</evidence>
<accession>A0A364K412</accession>